<accession>A0A939B3Q8</accession>
<proteinExistence type="predicted"/>
<keyword evidence="2" id="KW-1185">Reference proteome</keyword>
<organism evidence="1 2">
    <name type="scientific">Marseilla massiliensis</name>
    <dbReference type="NCBI Taxonomy" id="1841864"/>
    <lineage>
        <taxon>Bacteria</taxon>
        <taxon>Pseudomonadati</taxon>
        <taxon>Bacteroidota</taxon>
        <taxon>Bacteroidia</taxon>
        <taxon>Bacteroidales</taxon>
        <taxon>Prevotellaceae</taxon>
        <taxon>Marseilla</taxon>
    </lineage>
</organism>
<sequence length="188" mass="20135">MRVSVVVKCMFALALLSGCRGEKKKNLVINQIPKAAVKVDSTVYGVCGLGTAMNTLELITDNGDTVSCQLSAADSKGNVVGGLSVGDRMAVVGVTDKDEGFVASKVINITSLLGKWANIRESFEICDGGLVKSSVKEQTPRTEWKILNGKLLLSKDTFEISFIGPDSLHLKRAGVVYGYRRLPVGTLR</sequence>
<evidence type="ECO:0008006" key="3">
    <source>
        <dbReference type="Google" id="ProtNLM"/>
    </source>
</evidence>
<gene>
    <name evidence="1" type="ORF">H6B30_02930</name>
</gene>
<name>A0A939B3Q8_9BACT</name>
<reference evidence="1 2" key="1">
    <citation type="journal article" date="2021" name="Sci. Rep.">
        <title>The distribution of antibiotic resistance genes in chicken gut microbiota commensals.</title>
        <authorList>
            <person name="Juricova H."/>
            <person name="Matiasovicova J."/>
            <person name="Kubasova T."/>
            <person name="Cejkova D."/>
            <person name="Rychlik I."/>
        </authorList>
    </citation>
    <scope>NUCLEOTIDE SEQUENCE [LARGE SCALE GENOMIC DNA]</scope>
    <source>
        <strain evidence="1 2">An819</strain>
    </source>
</reference>
<dbReference type="EMBL" id="JACJJL010000003">
    <property type="protein sequence ID" value="MBM6660715.1"/>
    <property type="molecule type" value="Genomic_DNA"/>
</dbReference>
<evidence type="ECO:0000313" key="2">
    <source>
        <dbReference type="Proteomes" id="UP000764045"/>
    </source>
</evidence>
<dbReference type="PROSITE" id="PS51257">
    <property type="entry name" value="PROKAR_LIPOPROTEIN"/>
    <property type="match status" value="1"/>
</dbReference>
<protein>
    <recommendedName>
        <fullName evidence="3">Lipoprotein</fullName>
    </recommendedName>
</protein>
<comment type="caution">
    <text evidence="1">The sequence shown here is derived from an EMBL/GenBank/DDBJ whole genome shotgun (WGS) entry which is preliminary data.</text>
</comment>
<dbReference type="RefSeq" id="WP_205107736.1">
    <property type="nucleotide sequence ID" value="NZ_JACJJL010000003.1"/>
</dbReference>
<evidence type="ECO:0000313" key="1">
    <source>
        <dbReference type="EMBL" id="MBM6660715.1"/>
    </source>
</evidence>
<dbReference type="Proteomes" id="UP000764045">
    <property type="component" value="Unassembled WGS sequence"/>
</dbReference>
<dbReference type="AlphaFoldDB" id="A0A939B3Q8"/>